<reference evidence="2 3" key="1">
    <citation type="submission" date="2019-10" db="EMBL/GenBank/DDBJ databases">
        <title>Whole genome shotgun sequence of Acrocarpospora macrocephala NBRC 16266.</title>
        <authorList>
            <person name="Ichikawa N."/>
            <person name="Kimura A."/>
            <person name="Kitahashi Y."/>
            <person name="Komaki H."/>
            <person name="Oguchi A."/>
        </authorList>
    </citation>
    <scope>NUCLEOTIDE SEQUENCE [LARGE SCALE GENOMIC DNA]</scope>
    <source>
        <strain evidence="2 3">NBRC 16266</strain>
    </source>
</reference>
<sequence>MPAFLACRSSSDWAAWTVFFTALAKIGPSDFRYTAYRLADSVTFVHVGNHAGSDNPSAPSSSATWPSAASHSRRRPGGRRRTAVTSAARSVILSISVAVVVPKDFKCPHQHSALLVALFCCRCFPDGVINAATRGLHSASLPGHSPEGDAIWLLAP</sequence>
<comment type="caution">
    <text evidence="2">The sequence shown here is derived from an EMBL/GenBank/DDBJ whole genome shotgun (WGS) entry which is preliminary data.</text>
</comment>
<name>A0A5M3X4I7_9ACTN</name>
<dbReference type="Proteomes" id="UP000331127">
    <property type="component" value="Unassembled WGS sequence"/>
</dbReference>
<feature type="compositionally biased region" description="Low complexity" evidence="1">
    <location>
        <begin position="56"/>
        <end position="70"/>
    </location>
</feature>
<dbReference type="EMBL" id="BLAE01000089">
    <property type="protein sequence ID" value="GES16020.1"/>
    <property type="molecule type" value="Genomic_DNA"/>
</dbReference>
<keyword evidence="3" id="KW-1185">Reference proteome</keyword>
<protein>
    <submittedName>
        <fullName evidence="2">Uncharacterized protein</fullName>
    </submittedName>
</protein>
<organism evidence="2 3">
    <name type="scientific">Acrocarpospora macrocephala</name>
    <dbReference type="NCBI Taxonomy" id="150177"/>
    <lineage>
        <taxon>Bacteria</taxon>
        <taxon>Bacillati</taxon>
        <taxon>Actinomycetota</taxon>
        <taxon>Actinomycetes</taxon>
        <taxon>Streptosporangiales</taxon>
        <taxon>Streptosporangiaceae</taxon>
        <taxon>Acrocarpospora</taxon>
    </lineage>
</organism>
<gene>
    <name evidence="2" type="ORF">Amac_096180</name>
</gene>
<accession>A0A5M3X4I7</accession>
<dbReference type="AlphaFoldDB" id="A0A5M3X4I7"/>
<feature type="region of interest" description="Disordered" evidence="1">
    <location>
        <begin position="53"/>
        <end position="81"/>
    </location>
</feature>
<feature type="compositionally biased region" description="Basic residues" evidence="1">
    <location>
        <begin position="71"/>
        <end position="81"/>
    </location>
</feature>
<proteinExistence type="predicted"/>
<evidence type="ECO:0000313" key="2">
    <source>
        <dbReference type="EMBL" id="GES16020.1"/>
    </source>
</evidence>
<evidence type="ECO:0000313" key="3">
    <source>
        <dbReference type="Proteomes" id="UP000331127"/>
    </source>
</evidence>
<evidence type="ECO:0000256" key="1">
    <source>
        <dbReference type="SAM" id="MobiDB-lite"/>
    </source>
</evidence>